<protein>
    <recommendedName>
        <fullName evidence="5">YXWGXW repeat-containing protein</fullName>
    </recommendedName>
</protein>
<accession>A0A916RW51</accession>
<dbReference type="AlphaFoldDB" id="A0A916RW51"/>
<feature type="compositionally biased region" description="Basic and acidic residues" evidence="1">
    <location>
        <begin position="250"/>
        <end position="267"/>
    </location>
</feature>
<keyword evidence="4" id="KW-1185">Reference proteome</keyword>
<comment type="caution">
    <text evidence="3">The sequence shown here is derived from an EMBL/GenBank/DDBJ whole genome shotgun (WGS) entry which is preliminary data.</text>
</comment>
<reference evidence="3" key="2">
    <citation type="submission" date="2020-09" db="EMBL/GenBank/DDBJ databases">
        <authorList>
            <person name="Sun Q."/>
            <person name="Zhou Y."/>
        </authorList>
    </citation>
    <scope>NUCLEOTIDE SEQUENCE</scope>
    <source>
        <strain evidence="3">CGMCC 1.15447</strain>
    </source>
</reference>
<evidence type="ECO:0000256" key="2">
    <source>
        <dbReference type="SAM" id="SignalP"/>
    </source>
</evidence>
<dbReference type="Pfam" id="PF12779">
    <property type="entry name" value="WXXGXW"/>
    <property type="match status" value="2"/>
</dbReference>
<evidence type="ECO:0008006" key="5">
    <source>
        <dbReference type="Google" id="ProtNLM"/>
    </source>
</evidence>
<feature type="signal peptide" evidence="2">
    <location>
        <begin position="1"/>
        <end position="25"/>
    </location>
</feature>
<evidence type="ECO:0000256" key="1">
    <source>
        <dbReference type="SAM" id="MobiDB-lite"/>
    </source>
</evidence>
<dbReference type="Proteomes" id="UP000648801">
    <property type="component" value="Unassembled WGS sequence"/>
</dbReference>
<proteinExistence type="predicted"/>
<feature type="compositionally biased region" description="Basic and acidic residues" evidence="1">
    <location>
        <begin position="195"/>
        <end position="206"/>
    </location>
</feature>
<feature type="region of interest" description="Disordered" evidence="1">
    <location>
        <begin position="175"/>
        <end position="315"/>
    </location>
</feature>
<dbReference type="EMBL" id="BMJB01000001">
    <property type="protein sequence ID" value="GGA72946.1"/>
    <property type="molecule type" value="Genomic_DNA"/>
</dbReference>
<evidence type="ECO:0000313" key="4">
    <source>
        <dbReference type="Proteomes" id="UP000648801"/>
    </source>
</evidence>
<dbReference type="InterPro" id="IPR024447">
    <property type="entry name" value="YXWGXW_rpt"/>
</dbReference>
<feature type="compositionally biased region" description="Low complexity" evidence="1">
    <location>
        <begin position="277"/>
        <end position="292"/>
    </location>
</feature>
<name>A0A916RW51_9BACT</name>
<gene>
    <name evidence="3" type="ORF">GCM10011507_25690</name>
</gene>
<evidence type="ECO:0000313" key="3">
    <source>
        <dbReference type="EMBL" id="GGA72946.1"/>
    </source>
</evidence>
<keyword evidence="2" id="KW-0732">Signal</keyword>
<feature type="chain" id="PRO_5037748565" description="YXWGXW repeat-containing protein" evidence="2">
    <location>
        <begin position="26"/>
        <end position="315"/>
    </location>
</feature>
<organism evidence="3 4">
    <name type="scientific">Edaphobacter acidisoli</name>
    <dbReference type="NCBI Taxonomy" id="2040573"/>
    <lineage>
        <taxon>Bacteria</taxon>
        <taxon>Pseudomonadati</taxon>
        <taxon>Acidobacteriota</taxon>
        <taxon>Terriglobia</taxon>
        <taxon>Terriglobales</taxon>
        <taxon>Acidobacteriaceae</taxon>
        <taxon>Edaphobacter</taxon>
    </lineage>
</organism>
<reference evidence="3" key="1">
    <citation type="journal article" date="2014" name="Int. J. Syst. Evol. Microbiol.">
        <title>Complete genome sequence of Corynebacterium casei LMG S-19264T (=DSM 44701T), isolated from a smear-ripened cheese.</title>
        <authorList>
            <consortium name="US DOE Joint Genome Institute (JGI-PGF)"/>
            <person name="Walter F."/>
            <person name="Albersmeier A."/>
            <person name="Kalinowski J."/>
            <person name="Ruckert C."/>
        </authorList>
    </citation>
    <scope>NUCLEOTIDE SEQUENCE</scope>
    <source>
        <strain evidence="3">CGMCC 1.15447</strain>
    </source>
</reference>
<feature type="compositionally biased region" description="Polar residues" evidence="1">
    <location>
        <begin position="229"/>
        <end position="248"/>
    </location>
</feature>
<sequence length="315" mass="34873">MRLFSSVRTVVMATVLAAVPAASFAGVFVNITVAPPVLPVYTQPICPGDGYMWTPGYWAYGPDGYYWVPGVWVRPPAVGMLWTPGYWGWSGGFYAFHAGYWGPHIGFYGGVNYGFGYTGYGYAGGYWHGGVFAYNRSVNNINITNVHNVYNKTVIVNNYNRVSYNGGNGGLTARASAQEMAASREQHYQPTSEQVSHREVASRDRNQLASVNHGRPQTMAMSRVGARAENQQGRIANGVRSGQMTAGETRNVEGREASINRQVRQDRQANGGRLTQQERQQVNQRQNNVSRSIYNDKHNAATQSHPQGHENGRER</sequence>
<dbReference type="RefSeq" id="WP_188759623.1">
    <property type="nucleotide sequence ID" value="NZ_BMJB01000001.1"/>
</dbReference>